<keyword evidence="2" id="KW-0812">Transmembrane</keyword>
<protein>
    <submittedName>
        <fullName evidence="3">Uncharacterized protein</fullName>
    </submittedName>
</protein>
<reference evidence="3 4" key="1">
    <citation type="submission" date="2021-11" db="EMBL/GenBank/DDBJ databases">
        <title>Draft genome sequence of Actinomycetospora sp. SF1 isolated from the rhizosphere soil.</title>
        <authorList>
            <person name="Duangmal K."/>
            <person name="Chantavorakit T."/>
        </authorList>
    </citation>
    <scope>NUCLEOTIDE SEQUENCE [LARGE SCALE GENOMIC DNA]</scope>
    <source>
        <strain evidence="3 4">TBRC 5722</strain>
    </source>
</reference>
<dbReference type="Proteomes" id="UP001199469">
    <property type="component" value="Unassembled WGS sequence"/>
</dbReference>
<comment type="caution">
    <text evidence="3">The sequence shown here is derived from an EMBL/GenBank/DDBJ whole genome shotgun (WGS) entry which is preliminary data.</text>
</comment>
<feature type="region of interest" description="Disordered" evidence="1">
    <location>
        <begin position="132"/>
        <end position="162"/>
    </location>
</feature>
<name>A0ABS8PHU1_9PSEU</name>
<gene>
    <name evidence="3" type="ORF">LQ327_31030</name>
</gene>
<sequence length="312" mass="32086">MRPWVLRALVMTLLYGVGQTLFVALSSRVVDQTLLWSILLLGSLLLVGLVWGGAEVITDRVPPEWTWLKAAFAAGPAAGLLTWALLALFVDAVGIEDLSSALIGRASFTVLLILVSASLGSRLGWLSLRRSDDPRAASDPTADTDEPGSEVPTTRLGGSAAPALAASTFERVEARRARRLEEQAAGTRPATSGAPPSSRLVGSADRGDDPTRVPFGSGPFADPPGSPEQSSPEPASAGGSGGYASPVVAVLPPVTPLPAETEPSSGSASSAPSSSDASSSEPEDVGADEGADGRRPGASRRRFGLRRPGDDD</sequence>
<feature type="compositionally biased region" description="Low complexity" evidence="1">
    <location>
        <begin position="227"/>
        <end position="280"/>
    </location>
</feature>
<feature type="transmembrane region" description="Helical" evidence="2">
    <location>
        <begin position="66"/>
        <end position="90"/>
    </location>
</feature>
<evidence type="ECO:0000256" key="1">
    <source>
        <dbReference type="SAM" id="MobiDB-lite"/>
    </source>
</evidence>
<organism evidence="3 4">
    <name type="scientific">Actinomycetospora endophytica</name>
    <dbReference type="NCBI Taxonomy" id="2291215"/>
    <lineage>
        <taxon>Bacteria</taxon>
        <taxon>Bacillati</taxon>
        <taxon>Actinomycetota</taxon>
        <taxon>Actinomycetes</taxon>
        <taxon>Pseudonocardiales</taxon>
        <taxon>Pseudonocardiaceae</taxon>
        <taxon>Actinomycetospora</taxon>
    </lineage>
</organism>
<evidence type="ECO:0000313" key="3">
    <source>
        <dbReference type="EMBL" id="MCD2197815.1"/>
    </source>
</evidence>
<feature type="transmembrane region" description="Helical" evidence="2">
    <location>
        <begin position="34"/>
        <end position="54"/>
    </location>
</feature>
<dbReference type="RefSeq" id="WP_230740140.1">
    <property type="nucleotide sequence ID" value="NZ_JAJNDB010000009.1"/>
</dbReference>
<keyword evidence="4" id="KW-1185">Reference proteome</keyword>
<evidence type="ECO:0000256" key="2">
    <source>
        <dbReference type="SAM" id="Phobius"/>
    </source>
</evidence>
<proteinExistence type="predicted"/>
<feature type="transmembrane region" description="Helical" evidence="2">
    <location>
        <begin position="102"/>
        <end position="125"/>
    </location>
</feature>
<feature type="region of interest" description="Disordered" evidence="1">
    <location>
        <begin position="180"/>
        <end position="312"/>
    </location>
</feature>
<keyword evidence="2" id="KW-0472">Membrane</keyword>
<accession>A0ABS8PHU1</accession>
<feature type="compositionally biased region" description="Acidic residues" evidence="1">
    <location>
        <begin position="281"/>
        <end position="290"/>
    </location>
</feature>
<dbReference type="EMBL" id="JAJNDB010000009">
    <property type="protein sequence ID" value="MCD2197815.1"/>
    <property type="molecule type" value="Genomic_DNA"/>
</dbReference>
<keyword evidence="2" id="KW-1133">Transmembrane helix</keyword>
<evidence type="ECO:0000313" key="4">
    <source>
        <dbReference type="Proteomes" id="UP001199469"/>
    </source>
</evidence>